<keyword evidence="5" id="KW-0479">Metal-binding</keyword>
<feature type="non-terminal residue" evidence="13">
    <location>
        <position position="1"/>
    </location>
</feature>
<dbReference type="GO" id="GO:0004674">
    <property type="term" value="F:protein serine/threonine kinase activity"/>
    <property type="evidence" value="ECO:0007669"/>
    <property type="project" value="UniProtKB-KW"/>
</dbReference>
<dbReference type="Gene3D" id="1.10.510.10">
    <property type="entry name" value="Transferase(Phosphotransferase) domain 1"/>
    <property type="match status" value="1"/>
</dbReference>
<dbReference type="EMBL" id="BART01004313">
    <property type="protein sequence ID" value="GAG69421.1"/>
    <property type="molecule type" value="Genomic_DNA"/>
</dbReference>
<dbReference type="InterPro" id="IPR018934">
    <property type="entry name" value="RIO_dom"/>
</dbReference>
<evidence type="ECO:0000256" key="10">
    <source>
        <dbReference type="ARBA" id="ARBA00047899"/>
    </source>
</evidence>
<keyword evidence="3" id="KW-0723">Serine/threonine-protein kinase</keyword>
<dbReference type="InterPro" id="IPR000687">
    <property type="entry name" value="RIO_kinase"/>
</dbReference>
<evidence type="ECO:0000256" key="11">
    <source>
        <dbReference type="ARBA" id="ARBA00048679"/>
    </source>
</evidence>
<dbReference type="Pfam" id="PF01163">
    <property type="entry name" value="RIO1"/>
    <property type="match status" value="1"/>
</dbReference>
<dbReference type="GO" id="GO:0005524">
    <property type="term" value="F:ATP binding"/>
    <property type="evidence" value="ECO:0007669"/>
    <property type="project" value="UniProtKB-KW"/>
</dbReference>
<evidence type="ECO:0000256" key="6">
    <source>
        <dbReference type="ARBA" id="ARBA00022741"/>
    </source>
</evidence>
<evidence type="ECO:0000256" key="4">
    <source>
        <dbReference type="ARBA" id="ARBA00022679"/>
    </source>
</evidence>
<dbReference type="SMART" id="SM00090">
    <property type="entry name" value="RIO"/>
    <property type="match status" value="1"/>
</dbReference>
<evidence type="ECO:0000256" key="7">
    <source>
        <dbReference type="ARBA" id="ARBA00022777"/>
    </source>
</evidence>
<dbReference type="InterPro" id="IPR011009">
    <property type="entry name" value="Kinase-like_dom_sf"/>
</dbReference>
<dbReference type="Gene3D" id="3.30.200.20">
    <property type="entry name" value="Phosphorylase Kinase, domain 1"/>
    <property type="match status" value="1"/>
</dbReference>
<evidence type="ECO:0000256" key="8">
    <source>
        <dbReference type="ARBA" id="ARBA00022840"/>
    </source>
</evidence>
<evidence type="ECO:0000313" key="13">
    <source>
        <dbReference type="EMBL" id="GAG69421.1"/>
    </source>
</evidence>
<reference evidence="13" key="1">
    <citation type="journal article" date="2014" name="Front. Microbiol.">
        <title>High frequency of phylogenetically diverse reductive dehalogenase-homologous genes in deep subseafloor sedimentary metagenomes.</title>
        <authorList>
            <person name="Kawai M."/>
            <person name="Futagami T."/>
            <person name="Toyoda A."/>
            <person name="Takaki Y."/>
            <person name="Nishi S."/>
            <person name="Hori S."/>
            <person name="Arai W."/>
            <person name="Tsubouchi T."/>
            <person name="Morono Y."/>
            <person name="Uchiyama I."/>
            <person name="Ito T."/>
            <person name="Fujiyama A."/>
            <person name="Inagaki F."/>
            <person name="Takami H."/>
        </authorList>
    </citation>
    <scope>NUCLEOTIDE SEQUENCE</scope>
    <source>
        <strain evidence="13">Expedition CK06-06</strain>
    </source>
</reference>
<accession>X1BBR1</accession>
<comment type="similarity">
    <text evidence="1">Belongs to the protein kinase superfamily. RIO-type Ser/Thr kinase family.</text>
</comment>
<evidence type="ECO:0000256" key="3">
    <source>
        <dbReference type="ARBA" id="ARBA00022527"/>
    </source>
</evidence>
<evidence type="ECO:0000256" key="1">
    <source>
        <dbReference type="ARBA" id="ARBA00009196"/>
    </source>
</evidence>
<keyword evidence="4" id="KW-0808">Transferase</keyword>
<evidence type="ECO:0000259" key="12">
    <source>
        <dbReference type="SMART" id="SM00090"/>
    </source>
</evidence>
<proteinExistence type="inferred from homology"/>
<dbReference type="GO" id="GO:0046872">
    <property type="term" value="F:metal ion binding"/>
    <property type="evidence" value="ECO:0007669"/>
    <property type="project" value="UniProtKB-KW"/>
</dbReference>
<comment type="catalytic activity">
    <reaction evidence="10">
        <text>L-threonyl-[protein] + ATP = O-phospho-L-threonyl-[protein] + ADP + H(+)</text>
        <dbReference type="Rhea" id="RHEA:46608"/>
        <dbReference type="Rhea" id="RHEA-COMP:11060"/>
        <dbReference type="Rhea" id="RHEA-COMP:11605"/>
        <dbReference type="ChEBI" id="CHEBI:15378"/>
        <dbReference type="ChEBI" id="CHEBI:30013"/>
        <dbReference type="ChEBI" id="CHEBI:30616"/>
        <dbReference type="ChEBI" id="CHEBI:61977"/>
        <dbReference type="ChEBI" id="CHEBI:456216"/>
        <dbReference type="EC" id="2.7.11.1"/>
    </reaction>
</comment>
<dbReference type="EC" id="2.7.11.1" evidence="2"/>
<protein>
    <recommendedName>
        <fullName evidence="2">non-specific serine/threonine protein kinase</fullName>
        <ecNumber evidence="2">2.7.11.1</ecNumber>
    </recommendedName>
</protein>
<feature type="domain" description="RIO kinase" evidence="12">
    <location>
        <begin position="1"/>
        <end position="157"/>
    </location>
</feature>
<keyword evidence="6" id="KW-0547">Nucleotide-binding</keyword>
<comment type="caution">
    <text evidence="13">The sequence shown here is derived from an EMBL/GenBank/DDBJ whole genome shotgun (WGS) entry which is preliminary data.</text>
</comment>
<name>X1BBR1_9ZZZZ</name>
<sequence>GCQIRKIRRKTRHIIGVWAEKEYKNLQRSSVAEINVPKPILVKKNILLMELLGKEKIPFPLLKNCPKAFTRKTFYQILDQTKLLFQKAGLVHADLSPFNILIGNGTPYLIDMSQSVLISHPRALEFLKRDLNNVLSSFLTKGVDIPEMKEVYEEITTDFPDKELIE</sequence>
<organism evidence="13">
    <name type="scientific">marine sediment metagenome</name>
    <dbReference type="NCBI Taxonomy" id="412755"/>
    <lineage>
        <taxon>unclassified sequences</taxon>
        <taxon>metagenomes</taxon>
        <taxon>ecological metagenomes</taxon>
    </lineage>
</organism>
<evidence type="ECO:0000256" key="9">
    <source>
        <dbReference type="ARBA" id="ARBA00022842"/>
    </source>
</evidence>
<keyword evidence="8" id="KW-0067">ATP-binding</keyword>
<comment type="catalytic activity">
    <reaction evidence="11">
        <text>L-seryl-[protein] + ATP = O-phospho-L-seryl-[protein] + ADP + H(+)</text>
        <dbReference type="Rhea" id="RHEA:17989"/>
        <dbReference type="Rhea" id="RHEA-COMP:9863"/>
        <dbReference type="Rhea" id="RHEA-COMP:11604"/>
        <dbReference type="ChEBI" id="CHEBI:15378"/>
        <dbReference type="ChEBI" id="CHEBI:29999"/>
        <dbReference type="ChEBI" id="CHEBI:30616"/>
        <dbReference type="ChEBI" id="CHEBI:83421"/>
        <dbReference type="ChEBI" id="CHEBI:456216"/>
        <dbReference type="EC" id="2.7.11.1"/>
    </reaction>
</comment>
<dbReference type="InterPro" id="IPR051272">
    <property type="entry name" value="RIO-type_Ser/Thr_kinase"/>
</dbReference>
<gene>
    <name evidence="13" type="ORF">S01H4_10958</name>
</gene>
<dbReference type="SUPFAM" id="SSF56112">
    <property type="entry name" value="Protein kinase-like (PK-like)"/>
    <property type="match status" value="1"/>
</dbReference>
<evidence type="ECO:0000256" key="2">
    <source>
        <dbReference type="ARBA" id="ARBA00012513"/>
    </source>
</evidence>
<keyword evidence="7" id="KW-0418">Kinase</keyword>
<evidence type="ECO:0000256" key="5">
    <source>
        <dbReference type="ARBA" id="ARBA00022723"/>
    </source>
</evidence>
<keyword evidence="9" id="KW-0460">Magnesium</keyword>
<dbReference type="PANTHER" id="PTHR45723">
    <property type="entry name" value="SERINE/THREONINE-PROTEIN KINASE RIO1"/>
    <property type="match status" value="1"/>
</dbReference>
<dbReference type="AlphaFoldDB" id="X1BBR1"/>